<organism evidence="2 3">
    <name type="scientific">Streptomyces spongiicola</name>
    <dbReference type="NCBI Taxonomy" id="1690221"/>
    <lineage>
        <taxon>Bacteria</taxon>
        <taxon>Bacillati</taxon>
        <taxon>Actinomycetota</taxon>
        <taxon>Actinomycetes</taxon>
        <taxon>Kitasatosporales</taxon>
        <taxon>Streptomycetaceae</taxon>
        <taxon>Streptomyces</taxon>
    </lineage>
</organism>
<evidence type="ECO:0000256" key="1">
    <source>
        <dbReference type="SAM" id="MobiDB-lite"/>
    </source>
</evidence>
<dbReference type="Proteomes" id="UP000265354">
    <property type="component" value="Unassembled WGS sequence"/>
</dbReference>
<accession>A0A388T694</accession>
<gene>
    <name evidence="2" type="ORF">SSP531S_59600</name>
</gene>
<dbReference type="AlphaFoldDB" id="A0A388T694"/>
<sequence length="66" mass="6962">MQHGGRSPDLERPVGDRRQAYKADVGGSKPSAPTSAKAPNRTWLGAFDIYSDSAAQLAAGSSMLTR</sequence>
<protein>
    <submittedName>
        <fullName evidence="2">Uncharacterized protein</fullName>
    </submittedName>
</protein>
<evidence type="ECO:0000313" key="2">
    <source>
        <dbReference type="EMBL" id="GBQ04463.1"/>
    </source>
</evidence>
<feature type="region of interest" description="Disordered" evidence="1">
    <location>
        <begin position="1"/>
        <end position="40"/>
    </location>
</feature>
<comment type="caution">
    <text evidence="2">The sequence shown here is derived from an EMBL/GenBank/DDBJ whole genome shotgun (WGS) entry which is preliminary data.</text>
</comment>
<feature type="compositionally biased region" description="Basic and acidic residues" evidence="1">
    <location>
        <begin position="1"/>
        <end position="21"/>
    </location>
</feature>
<evidence type="ECO:0000313" key="3">
    <source>
        <dbReference type="Proteomes" id="UP000265354"/>
    </source>
</evidence>
<name>A0A388T694_9ACTN</name>
<reference evidence="2 3" key="1">
    <citation type="submission" date="2018-07" db="EMBL/GenBank/DDBJ databases">
        <title>Whole Genome Shotgun Sequence of Streptomyces spongiicola strain 531S.</title>
        <authorList>
            <person name="Dohra H."/>
            <person name="Kodani S."/>
        </authorList>
    </citation>
    <scope>NUCLEOTIDE SEQUENCE [LARGE SCALE GENOMIC DNA]</scope>
    <source>
        <strain evidence="2 3">531S</strain>
    </source>
</reference>
<proteinExistence type="predicted"/>
<dbReference type="EMBL" id="BGZL01000056">
    <property type="protein sequence ID" value="GBQ04463.1"/>
    <property type="molecule type" value="Genomic_DNA"/>
</dbReference>